<dbReference type="PANTHER" id="PTHR37937:SF1">
    <property type="entry name" value="CONJUGATIVE TRANSFER: DNA TRANSPORT"/>
    <property type="match status" value="1"/>
</dbReference>
<evidence type="ECO:0000256" key="1">
    <source>
        <dbReference type="ARBA" id="ARBA00004651"/>
    </source>
</evidence>
<proteinExistence type="inferred from homology"/>
<dbReference type="Proteomes" id="UP001500751">
    <property type="component" value="Unassembled WGS sequence"/>
</dbReference>
<feature type="transmembrane region" description="Helical" evidence="7">
    <location>
        <begin position="19"/>
        <end position="39"/>
    </location>
</feature>
<dbReference type="SUPFAM" id="SSF52540">
    <property type="entry name" value="P-loop containing nucleoside triphosphate hydrolases"/>
    <property type="match status" value="1"/>
</dbReference>
<dbReference type="InterPro" id="IPR051539">
    <property type="entry name" value="T4SS-coupling_protein"/>
</dbReference>
<dbReference type="InterPro" id="IPR003688">
    <property type="entry name" value="TraG/VirD4"/>
</dbReference>
<evidence type="ECO:0000313" key="9">
    <source>
        <dbReference type="Proteomes" id="UP001500751"/>
    </source>
</evidence>
<dbReference type="EMBL" id="BAAAQN010000017">
    <property type="protein sequence ID" value="GAA2031059.1"/>
    <property type="molecule type" value="Genomic_DNA"/>
</dbReference>
<dbReference type="Gene3D" id="3.40.50.300">
    <property type="entry name" value="P-loop containing nucleotide triphosphate hydrolases"/>
    <property type="match status" value="1"/>
</dbReference>
<evidence type="ECO:0000256" key="5">
    <source>
        <dbReference type="ARBA" id="ARBA00022989"/>
    </source>
</evidence>
<keyword evidence="4 7" id="KW-0812">Transmembrane</keyword>
<organism evidence="8 9">
    <name type="scientific">Catenulispora yoronensis</name>
    <dbReference type="NCBI Taxonomy" id="450799"/>
    <lineage>
        <taxon>Bacteria</taxon>
        <taxon>Bacillati</taxon>
        <taxon>Actinomycetota</taxon>
        <taxon>Actinomycetes</taxon>
        <taxon>Catenulisporales</taxon>
        <taxon>Catenulisporaceae</taxon>
        <taxon>Catenulispora</taxon>
    </lineage>
</organism>
<gene>
    <name evidence="8" type="ORF">GCM10009839_33660</name>
</gene>
<dbReference type="CDD" id="cd01127">
    <property type="entry name" value="TrwB_TraG_TraD_VirD4"/>
    <property type="match status" value="1"/>
</dbReference>
<comment type="caution">
    <text evidence="8">The sequence shown here is derived from an EMBL/GenBank/DDBJ whole genome shotgun (WGS) entry which is preliminary data.</text>
</comment>
<dbReference type="InterPro" id="IPR027417">
    <property type="entry name" value="P-loop_NTPase"/>
</dbReference>
<accession>A0ABN2U6Y7</accession>
<evidence type="ECO:0000256" key="3">
    <source>
        <dbReference type="ARBA" id="ARBA00022475"/>
    </source>
</evidence>
<keyword evidence="5 7" id="KW-1133">Transmembrane helix</keyword>
<dbReference type="PANTHER" id="PTHR37937">
    <property type="entry name" value="CONJUGATIVE TRANSFER: DNA TRANSPORT"/>
    <property type="match status" value="1"/>
</dbReference>
<evidence type="ECO:0000256" key="4">
    <source>
        <dbReference type="ARBA" id="ARBA00022692"/>
    </source>
</evidence>
<sequence length="615" mass="65182">MAGDVTVARRPVLDSPADYAIFALIVAVAVVVPGVYATGELAGLITHFVLPTASLGQAPKIIGALPHHWSDPKQAWPASTRPDLPGPIGFGIAAALVLAAMCSLGIVAAKRAWRGRSHRGFASRQQLAVSLSEKAVLKRGPIVRPSVSGVKFTLVDVGVRVGWSDPAGIPVAISIEDSVLMLAPPRQGKSSQVIIPWLHGWKGPAIVTSARTDVLENTATIRAKQGPVLVMAPTGMVTWPDNVQWPPLADCEDFDKAILRAEVMVTVGKSSGDSAGGGDNNKFFGLAATNLMAGWLHAAAISGRSMTDVLRWAFNEGLDEPVHILGSNPKAAPDVAEMLDNLYRAPADTTRSNLWTTVQTAVAPLLSVSARATFAPEAGVTFDIEGFLRSHGTIYILVPKHRAKSLAPLVSAFFDEVIETAKRLADDSPGGRLDAPLAILGDEIANVSPLPQLPDLISYSGGSGIFMVMVLQDMAQAIDGWGPNGAAKIWGSATVKIALGGLSGDELDDLSKLGGEYRESLTTYQRGSSGYSMQTTLLDRKTISPEQIRTLSSERREALVIHATTPAVKVRMQRHYEGPHAAEFVTAVKDARAIIGAERARQGSSEPDDVQREAA</sequence>
<dbReference type="Pfam" id="PF02534">
    <property type="entry name" value="T4SS-DNA_transf"/>
    <property type="match status" value="1"/>
</dbReference>
<comment type="subcellular location">
    <subcellularLocation>
        <location evidence="1">Cell membrane</location>
        <topology evidence="1">Multi-pass membrane protein</topology>
    </subcellularLocation>
</comment>
<evidence type="ECO:0000256" key="2">
    <source>
        <dbReference type="ARBA" id="ARBA00008806"/>
    </source>
</evidence>
<dbReference type="RefSeq" id="WP_344666538.1">
    <property type="nucleotide sequence ID" value="NZ_BAAAQN010000017.1"/>
</dbReference>
<keyword evidence="6 7" id="KW-0472">Membrane</keyword>
<reference evidence="9" key="1">
    <citation type="journal article" date="2019" name="Int. J. Syst. Evol. Microbiol.">
        <title>The Global Catalogue of Microorganisms (GCM) 10K type strain sequencing project: providing services to taxonomists for standard genome sequencing and annotation.</title>
        <authorList>
            <consortium name="The Broad Institute Genomics Platform"/>
            <consortium name="The Broad Institute Genome Sequencing Center for Infectious Disease"/>
            <person name="Wu L."/>
            <person name="Ma J."/>
        </authorList>
    </citation>
    <scope>NUCLEOTIDE SEQUENCE [LARGE SCALE GENOMIC DNA]</scope>
    <source>
        <strain evidence="9">JCM 16014</strain>
    </source>
</reference>
<comment type="similarity">
    <text evidence="2">Belongs to the VirD4/TraG family.</text>
</comment>
<evidence type="ECO:0008006" key="10">
    <source>
        <dbReference type="Google" id="ProtNLM"/>
    </source>
</evidence>
<feature type="transmembrane region" description="Helical" evidence="7">
    <location>
        <begin position="88"/>
        <end position="109"/>
    </location>
</feature>
<keyword evidence="9" id="KW-1185">Reference proteome</keyword>
<name>A0ABN2U6Y7_9ACTN</name>
<evidence type="ECO:0000256" key="7">
    <source>
        <dbReference type="SAM" id="Phobius"/>
    </source>
</evidence>
<protein>
    <recommendedName>
        <fullName evidence="10">TraD/TraG TraM recognition site domain-containing protein</fullName>
    </recommendedName>
</protein>
<keyword evidence="3" id="KW-1003">Cell membrane</keyword>
<evidence type="ECO:0000256" key="6">
    <source>
        <dbReference type="ARBA" id="ARBA00023136"/>
    </source>
</evidence>
<evidence type="ECO:0000313" key="8">
    <source>
        <dbReference type="EMBL" id="GAA2031059.1"/>
    </source>
</evidence>